<dbReference type="InterPro" id="IPR003439">
    <property type="entry name" value="ABC_transporter-like_ATP-bd"/>
</dbReference>
<dbReference type="SUPFAM" id="SSF52540">
    <property type="entry name" value="P-loop containing nucleoside triphosphate hydrolases"/>
    <property type="match status" value="2"/>
</dbReference>
<organism evidence="6">
    <name type="scientific">Oppiella nova</name>
    <dbReference type="NCBI Taxonomy" id="334625"/>
    <lineage>
        <taxon>Eukaryota</taxon>
        <taxon>Metazoa</taxon>
        <taxon>Ecdysozoa</taxon>
        <taxon>Arthropoda</taxon>
        <taxon>Chelicerata</taxon>
        <taxon>Arachnida</taxon>
        <taxon>Acari</taxon>
        <taxon>Acariformes</taxon>
        <taxon>Sarcoptiformes</taxon>
        <taxon>Oribatida</taxon>
        <taxon>Brachypylina</taxon>
        <taxon>Oppioidea</taxon>
        <taxon>Oppiidae</taxon>
        <taxon>Oppiella</taxon>
    </lineage>
</organism>
<dbReference type="GO" id="GO:0016020">
    <property type="term" value="C:membrane"/>
    <property type="evidence" value="ECO:0007669"/>
    <property type="project" value="UniProtKB-SubCell"/>
</dbReference>
<dbReference type="OrthoDB" id="6500128at2759"/>
<sequence>MYFPDWMDRPECSEVLTEYNKWAIDQNILTFLELGEMEPKTYNTKGLGDLAASPKTNAKPKVIVNNISAKWSEGNPNAIIQNISFNIKPGDLLAVIGPVGSGKSSLIMSILNELPVLEGSIQTVGIISYASQEAWSFNNSVRNNILFGSEYDEHRYRRVVDGSPDIPFGDKTLVGEKGVSLSGGQKARITLARALYRNSDIVLMDDPLSAVDTSVVNIYFISNAINSHMLLDTPTSPLTCLSIRCIVEYLSDKIRILVTHEIQFIRKSTQILVLSSEGRCLGLGSYDELQSQEIYFMAILKDVEREAEHDKQTPTPNETLVTESINDGVRKHSRTTSVAQTKNFEVSDIMGDEKDYSHESRIQEENREVGSIGGHVYYEYLKAGAGPILFTITLFSTLISQD</sequence>
<dbReference type="GO" id="GO:0016887">
    <property type="term" value="F:ATP hydrolysis activity"/>
    <property type="evidence" value="ECO:0007669"/>
    <property type="project" value="InterPro"/>
</dbReference>
<dbReference type="CDD" id="cd03250">
    <property type="entry name" value="ABCC_MRP_domain1"/>
    <property type="match status" value="1"/>
</dbReference>
<keyword evidence="7" id="KW-1185">Reference proteome</keyword>
<accession>A0A7R9M336</accession>
<proteinExistence type="inferred from homology"/>
<evidence type="ECO:0000256" key="4">
    <source>
        <dbReference type="ARBA" id="ARBA00022840"/>
    </source>
</evidence>
<feature type="domain" description="ABC transporter" evidence="5">
    <location>
        <begin position="62"/>
        <end position="302"/>
    </location>
</feature>
<dbReference type="PROSITE" id="PS00211">
    <property type="entry name" value="ABC_TRANSPORTER_1"/>
    <property type="match status" value="1"/>
</dbReference>
<gene>
    <name evidence="6" type="ORF">ONB1V03_LOCUS9219</name>
</gene>
<dbReference type="InterPro" id="IPR017871">
    <property type="entry name" value="ABC_transporter-like_CS"/>
</dbReference>
<comment type="similarity">
    <text evidence="2">Belongs to the ABC transporter superfamily. ABCC family. Conjugate transporter (TC 3.A.1.208) subfamily.</text>
</comment>
<dbReference type="PANTHER" id="PTHR24223">
    <property type="entry name" value="ATP-BINDING CASSETTE SUB-FAMILY C"/>
    <property type="match status" value="1"/>
</dbReference>
<evidence type="ECO:0000256" key="1">
    <source>
        <dbReference type="ARBA" id="ARBA00004141"/>
    </source>
</evidence>
<reference evidence="6" key="1">
    <citation type="submission" date="2020-11" db="EMBL/GenBank/DDBJ databases">
        <authorList>
            <person name="Tran Van P."/>
        </authorList>
    </citation>
    <scope>NUCLEOTIDE SEQUENCE</scope>
</reference>
<name>A0A7R9M336_9ACAR</name>
<evidence type="ECO:0000259" key="5">
    <source>
        <dbReference type="PROSITE" id="PS50893"/>
    </source>
</evidence>
<evidence type="ECO:0000313" key="6">
    <source>
        <dbReference type="EMBL" id="CAD7652558.1"/>
    </source>
</evidence>
<dbReference type="EMBL" id="CAJPVJ010005668">
    <property type="protein sequence ID" value="CAG2169745.1"/>
    <property type="molecule type" value="Genomic_DNA"/>
</dbReference>
<evidence type="ECO:0000256" key="2">
    <source>
        <dbReference type="ARBA" id="ARBA00009726"/>
    </source>
</evidence>
<dbReference type="GO" id="GO:0005524">
    <property type="term" value="F:ATP binding"/>
    <property type="evidence" value="ECO:0007669"/>
    <property type="project" value="UniProtKB-KW"/>
</dbReference>
<dbReference type="InterPro" id="IPR027417">
    <property type="entry name" value="P-loop_NTPase"/>
</dbReference>
<dbReference type="PANTHER" id="PTHR24223:SF456">
    <property type="entry name" value="MULTIDRUG RESISTANCE-ASSOCIATED PROTEIN LETHAL(2)03659"/>
    <property type="match status" value="1"/>
</dbReference>
<evidence type="ECO:0000313" key="7">
    <source>
        <dbReference type="Proteomes" id="UP000728032"/>
    </source>
</evidence>
<dbReference type="AlphaFoldDB" id="A0A7R9M336"/>
<keyword evidence="4" id="KW-0067">ATP-binding</keyword>
<dbReference type="Pfam" id="PF00005">
    <property type="entry name" value="ABC_tran"/>
    <property type="match status" value="1"/>
</dbReference>
<dbReference type="EMBL" id="OC920493">
    <property type="protein sequence ID" value="CAD7652558.1"/>
    <property type="molecule type" value="Genomic_DNA"/>
</dbReference>
<dbReference type="Gene3D" id="3.40.50.300">
    <property type="entry name" value="P-loop containing nucleotide triphosphate hydrolases"/>
    <property type="match status" value="1"/>
</dbReference>
<evidence type="ECO:0000256" key="3">
    <source>
        <dbReference type="ARBA" id="ARBA00022741"/>
    </source>
</evidence>
<dbReference type="Proteomes" id="UP000728032">
    <property type="component" value="Unassembled WGS sequence"/>
</dbReference>
<dbReference type="GO" id="GO:0042626">
    <property type="term" value="F:ATPase-coupled transmembrane transporter activity"/>
    <property type="evidence" value="ECO:0007669"/>
    <property type="project" value="TreeGrafter"/>
</dbReference>
<dbReference type="PROSITE" id="PS50893">
    <property type="entry name" value="ABC_TRANSPORTER_2"/>
    <property type="match status" value="1"/>
</dbReference>
<dbReference type="InterPro" id="IPR050173">
    <property type="entry name" value="ABC_transporter_C-like"/>
</dbReference>
<dbReference type="SMART" id="SM00382">
    <property type="entry name" value="AAA"/>
    <property type="match status" value="1"/>
</dbReference>
<dbReference type="InterPro" id="IPR003593">
    <property type="entry name" value="AAA+_ATPase"/>
</dbReference>
<comment type="subcellular location">
    <subcellularLocation>
        <location evidence="1">Membrane</location>
        <topology evidence="1">Multi-pass membrane protein</topology>
    </subcellularLocation>
</comment>
<protein>
    <recommendedName>
        <fullName evidence="5">ABC transporter domain-containing protein</fullName>
    </recommendedName>
</protein>
<keyword evidence="3" id="KW-0547">Nucleotide-binding</keyword>